<proteinExistence type="predicted"/>
<protein>
    <recommendedName>
        <fullName evidence="5">Crinkler effector protein N-terminal domain-containing protein</fullName>
    </recommendedName>
</protein>
<comment type="caution">
    <text evidence="6">The sequence shown here is derived from an EMBL/GenBank/DDBJ whole genome shotgun (WGS) entry which is preliminary data.</text>
</comment>
<feature type="signal peptide" evidence="4">
    <location>
        <begin position="1"/>
        <end position="16"/>
    </location>
</feature>
<feature type="domain" description="Crinkler effector protein N-terminal" evidence="5">
    <location>
        <begin position="6"/>
        <end position="103"/>
    </location>
</feature>
<evidence type="ECO:0000256" key="4">
    <source>
        <dbReference type="SAM" id="SignalP"/>
    </source>
</evidence>
<evidence type="ECO:0000256" key="2">
    <source>
        <dbReference type="ARBA" id="ARBA00004613"/>
    </source>
</evidence>
<keyword evidence="7" id="KW-1185">Reference proteome</keyword>
<accession>A0A9P6J3N2</accession>
<dbReference type="InterPro" id="IPR045379">
    <property type="entry name" value="Crinkler_N"/>
</dbReference>
<dbReference type="GO" id="GO:0005576">
    <property type="term" value="C:extracellular region"/>
    <property type="evidence" value="ECO:0007669"/>
    <property type="project" value="UniProtKB-SubCell"/>
</dbReference>
<dbReference type="SUPFAM" id="SSF52540">
    <property type="entry name" value="P-loop containing nucleoside triphosphate hydrolases"/>
    <property type="match status" value="1"/>
</dbReference>
<evidence type="ECO:0000256" key="1">
    <source>
        <dbReference type="ARBA" id="ARBA00004340"/>
    </source>
</evidence>
<keyword evidence="4" id="KW-0732">Signal</keyword>
<dbReference type="OrthoDB" id="2369467at2759"/>
<organism evidence="6 7">
    <name type="scientific">Modicella reniformis</name>
    <dbReference type="NCBI Taxonomy" id="1440133"/>
    <lineage>
        <taxon>Eukaryota</taxon>
        <taxon>Fungi</taxon>
        <taxon>Fungi incertae sedis</taxon>
        <taxon>Mucoromycota</taxon>
        <taxon>Mortierellomycotina</taxon>
        <taxon>Mortierellomycetes</taxon>
        <taxon>Mortierellales</taxon>
        <taxon>Mortierellaceae</taxon>
        <taxon>Modicella</taxon>
    </lineage>
</organism>
<evidence type="ECO:0000256" key="3">
    <source>
        <dbReference type="ARBA" id="ARBA00022525"/>
    </source>
</evidence>
<dbReference type="EMBL" id="JAAAHW010006598">
    <property type="protein sequence ID" value="KAF9957871.1"/>
    <property type="molecule type" value="Genomic_DNA"/>
</dbReference>
<evidence type="ECO:0000313" key="7">
    <source>
        <dbReference type="Proteomes" id="UP000749646"/>
    </source>
</evidence>
<gene>
    <name evidence="6" type="ORF">BGZ65_001811</name>
</gene>
<dbReference type="AlphaFoldDB" id="A0A9P6J3N2"/>
<keyword evidence="3" id="KW-0964">Secreted</keyword>
<dbReference type="Gene3D" id="3.40.50.300">
    <property type="entry name" value="P-loop containing nucleotide triphosphate hydrolases"/>
    <property type="match status" value="1"/>
</dbReference>
<evidence type="ECO:0000313" key="6">
    <source>
        <dbReference type="EMBL" id="KAF9957871.1"/>
    </source>
</evidence>
<dbReference type="InterPro" id="IPR027417">
    <property type="entry name" value="P-loop_NTPase"/>
</dbReference>
<comment type="subcellular location">
    <subcellularLocation>
        <location evidence="1">Host cell</location>
    </subcellularLocation>
    <subcellularLocation>
        <location evidence="2">Secreted</location>
    </subcellularLocation>
</comment>
<sequence>MTTLILACLLQGESTSFEVEVPAGRSVSYLKDLIKEKNPNTLEKVRAKDLTLWRVSIPIVLKKDRKEIFLKDVASPTELDETAKISHVFDAKLPEDTIHIIIQPPKSVLKRGRDQSPIRVIKRFIPSGTVNMFARKFQYYADQSENNESLVEKITCGQYVRVYGARASGKSSRIVDAMNTLTEKHYQCIYVDFQSINVSSEVDFWSSLNQYFVTIGFDLNLNGPVSFREAFSTVHKRWDDRRPVIIFFDEFDKLHLDTAVHARNSMLSAIRGLKNSPHLPSGDLAHMIHSIVSIGTYAIKLIQTNSGLSPFNIIDDFQNTGLSLDQVRMLYDQFAVDRGITIVDEVMNNIFSETRGHAGLVNVCGVAMEASLDSRPHGSVVDTNHWASVRNILLTEMERYGTFQRLVSDLTQISGQQQSALGYYRNHFLGNTSDRAVKDNRQDSLAEYLAALGVLYPVPAQAKTFKIASPLMDSFIRQMVIPHAFPNAPNTPPPRRPNGTLDILEIIRSSLRLFDKDFVNDAVSSSFKTAPVCVNNSRNMNVPKESVYDSEMTRICMNWLASRHGYQVIGQYHIANLFCDIVIQYDKQLVALELVATETAKQIEKHVTRTVKYKQLLKANEGWVIHFTRQDNYLQDPCWPKEADFDQGINVIHIWHDQGFTEVRLSAKWKSEDGRMMTVEDERVI</sequence>
<dbReference type="Proteomes" id="UP000749646">
    <property type="component" value="Unassembled WGS sequence"/>
</dbReference>
<dbReference type="GO" id="GO:0043657">
    <property type="term" value="C:host cell"/>
    <property type="evidence" value="ECO:0007669"/>
    <property type="project" value="UniProtKB-SubCell"/>
</dbReference>
<evidence type="ECO:0000259" key="5">
    <source>
        <dbReference type="Pfam" id="PF20147"/>
    </source>
</evidence>
<dbReference type="Pfam" id="PF20147">
    <property type="entry name" value="Crinkler"/>
    <property type="match status" value="1"/>
</dbReference>
<reference evidence="6" key="1">
    <citation type="journal article" date="2020" name="Fungal Divers.">
        <title>Resolving the Mortierellaceae phylogeny through synthesis of multi-gene phylogenetics and phylogenomics.</title>
        <authorList>
            <person name="Vandepol N."/>
            <person name="Liber J."/>
            <person name="Desiro A."/>
            <person name="Na H."/>
            <person name="Kennedy M."/>
            <person name="Barry K."/>
            <person name="Grigoriev I.V."/>
            <person name="Miller A.N."/>
            <person name="O'Donnell K."/>
            <person name="Stajich J.E."/>
            <person name="Bonito G."/>
        </authorList>
    </citation>
    <scope>NUCLEOTIDE SEQUENCE</scope>
    <source>
        <strain evidence="6">MES-2147</strain>
    </source>
</reference>
<feature type="chain" id="PRO_5040333353" description="Crinkler effector protein N-terminal domain-containing protein" evidence="4">
    <location>
        <begin position="17"/>
        <end position="685"/>
    </location>
</feature>
<name>A0A9P6J3N2_9FUNG</name>